<dbReference type="Pfam" id="PF00884">
    <property type="entry name" value="Sulfatase"/>
    <property type="match status" value="1"/>
</dbReference>
<dbReference type="InterPro" id="IPR012251">
    <property type="entry name" value="GlcNAc_6-SO4ase"/>
</dbReference>
<evidence type="ECO:0000256" key="1">
    <source>
        <dbReference type="ARBA" id="ARBA00001913"/>
    </source>
</evidence>
<evidence type="ECO:0000313" key="5">
    <source>
        <dbReference type="Proteomes" id="UP000829291"/>
    </source>
</evidence>
<reference evidence="6" key="1">
    <citation type="submission" date="2025-08" db="UniProtKB">
        <authorList>
            <consortium name="RefSeq"/>
        </authorList>
    </citation>
    <scope>IDENTIFICATION</scope>
    <source>
        <tissue evidence="6">Thorax and Abdomen</tissue>
    </source>
</reference>
<name>A0ABM3FR57_NEOLC</name>
<proteinExistence type="inferred from homology"/>
<gene>
    <name evidence="6" type="primary">LOC107226134</name>
</gene>
<sequence>MSIPILTALICVCTPIAITASNIVLIIPDDLDLTIGGMTPLRNTKKLIGDQGAVFANCYGSRAAGGPSHVPLGWDWWAGLVGNSKYYDYTLSINGTEKKYGDKPGDYLTDVIGNLAMEFLKTRNTNNDHQFLMVLAPPAPHAPFTPAPRHDGAFKGTKAMRTPNFNTPRQRDKHFLARFGRAPLPESILPKLDEIYRRRWEALLAVDDLVQNVYNTLLERHLINDTYIIFTSDNGYHVGQFSLPFDKRQPYETDIRVPLLIRGPGISKGTVQYPASSVDLFATILDMAGTDASSDGTSLLSHYLRTDRTLLIEYRGEKSEKPQTSGCPTDSDPNMAICSADFACKCQDCKNNTYSCIRRVANGDDNLFCIFEDNDNYVEAYDLKTDAFQITNIGYTMPSRRRHLFRNRLKKAVVCKGDDCVITGTQLID</sequence>
<organism evidence="5 6">
    <name type="scientific">Neodiprion lecontei</name>
    <name type="common">Redheaded pine sawfly</name>
    <dbReference type="NCBI Taxonomy" id="441921"/>
    <lineage>
        <taxon>Eukaryota</taxon>
        <taxon>Metazoa</taxon>
        <taxon>Ecdysozoa</taxon>
        <taxon>Arthropoda</taxon>
        <taxon>Hexapoda</taxon>
        <taxon>Insecta</taxon>
        <taxon>Pterygota</taxon>
        <taxon>Neoptera</taxon>
        <taxon>Endopterygota</taxon>
        <taxon>Hymenoptera</taxon>
        <taxon>Tenthredinoidea</taxon>
        <taxon>Diprionidae</taxon>
        <taxon>Diprioninae</taxon>
        <taxon>Neodiprion</taxon>
    </lineage>
</organism>
<dbReference type="InterPro" id="IPR017850">
    <property type="entry name" value="Alkaline_phosphatase_core_sf"/>
</dbReference>
<accession>A0ABM3FR57</accession>
<dbReference type="InterPro" id="IPR000917">
    <property type="entry name" value="Sulfatase_N"/>
</dbReference>
<evidence type="ECO:0000256" key="3">
    <source>
        <dbReference type="SAM" id="SignalP"/>
    </source>
</evidence>
<keyword evidence="5" id="KW-1185">Reference proteome</keyword>
<dbReference type="Proteomes" id="UP000829291">
    <property type="component" value="Chromosome 3"/>
</dbReference>
<comment type="cofactor">
    <cofactor evidence="1">
        <name>Ca(2+)</name>
        <dbReference type="ChEBI" id="CHEBI:29108"/>
    </cofactor>
</comment>
<keyword evidence="3" id="KW-0732">Signal</keyword>
<dbReference type="PANTHER" id="PTHR43108:SF8">
    <property type="entry name" value="SD21168P"/>
    <property type="match status" value="1"/>
</dbReference>
<protein>
    <submittedName>
        <fullName evidence="6">N-acetylglucosamine-6-sulfatase isoform X2</fullName>
    </submittedName>
</protein>
<dbReference type="PIRSF" id="PIRSF036666">
    <property type="entry name" value="G6S"/>
    <property type="match status" value="1"/>
</dbReference>
<feature type="signal peptide" evidence="3">
    <location>
        <begin position="1"/>
        <end position="20"/>
    </location>
</feature>
<evidence type="ECO:0000256" key="2">
    <source>
        <dbReference type="ARBA" id="ARBA00008779"/>
    </source>
</evidence>
<feature type="domain" description="Sulfatase N-terminal" evidence="4">
    <location>
        <begin position="73"/>
        <end position="289"/>
    </location>
</feature>
<evidence type="ECO:0000313" key="6">
    <source>
        <dbReference type="RefSeq" id="XP_046590512.1"/>
    </source>
</evidence>
<comment type="similarity">
    <text evidence="2">Belongs to the sulfatase family.</text>
</comment>
<dbReference type="Gene3D" id="3.40.720.10">
    <property type="entry name" value="Alkaline Phosphatase, subunit A"/>
    <property type="match status" value="1"/>
</dbReference>
<dbReference type="RefSeq" id="XP_046590512.1">
    <property type="nucleotide sequence ID" value="XM_046734556.1"/>
</dbReference>
<feature type="chain" id="PRO_5047354267" evidence="3">
    <location>
        <begin position="21"/>
        <end position="429"/>
    </location>
</feature>
<dbReference type="GeneID" id="107226134"/>
<dbReference type="PANTHER" id="PTHR43108">
    <property type="entry name" value="N-ACETYLGLUCOSAMINE-6-SULFATASE FAMILY MEMBER"/>
    <property type="match status" value="1"/>
</dbReference>
<dbReference type="CDD" id="cd16147">
    <property type="entry name" value="G6S"/>
    <property type="match status" value="1"/>
</dbReference>
<evidence type="ECO:0000259" key="4">
    <source>
        <dbReference type="Pfam" id="PF00884"/>
    </source>
</evidence>
<dbReference type="SUPFAM" id="SSF53649">
    <property type="entry name" value="Alkaline phosphatase-like"/>
    <property type="match status" value="1"/>
</dbReference>